<proteinExistence type="predicted"/>
<sequence length="9" mass="1031">MLTGEIRIV</sequence>
<organism evidence="1 2">
    <name type="scientific">Staurois parvus</name>
    <dbReference type="NCBI Taxonomy" id="386267"/>
    <lineage>
        <taxon>Eukaryota</taxon>
        <taxon>Metazoa</taxon>
        <taxon>Chordata</taxon>
        <taxon>Craniata</taxon>
        <taxon>Vertebrata</taxon>
        <taxon>Euteleostomi</taxon>
        <taxon>Amphibia</taxon>
        <taxon>Batrachia</taxon>
        <taxon>Anura</taxon>
        <taxon>Neobatrachia</taxon>
        <taxon>Ranoidea</taxon>
        <taxon>Ranidae</taxon>
        <taxon>Staurois</taxon>
    </lineage>
</organism>
<evidence type="ECO:0000313" key="1">
    <source>
        <dbReference type="EMBL" id="CAI9547261.1"/>
    </source>
</evidence>
<keyword evidence="2" id="KW-1185">Reference proteome</keyword>
<protein>
    <submittedName>
        <fullName evidence="1">Uncharacterized protein</fullName>
    </submittedName>
</protein>
<accession>A0ABN9BIQ0</accession>
<comment type="caution">
    <text evidence="1">The sequence shown here is derived from an EMBL/GenBank/DDBJ whole genome shotgun (WGS) entry which is preliminary data.</text>
</comment>
<dbReference type="Proteomes" id="UP001162483">
    <property type="component" value="Unassembled WGS sequence"/>
</dbReference>
<name>A0ABN9BIQ0_9NEOB</name>
<evidence type="ECO:0000313" key="2">
    <source>
        <dbReference type="Proteomes" id="UP001162483"/>
    </source>
</evidence>
<dbReference type="EMBL" id="CATNWA010004182">
    <property type="protein sequence ID" value="CAI9547261.1"/>
    <property type="molecule type" value="Genomic_DNA"/>
</dbReference>
<gene>
    <name evidence="1" type="ORF">SPARVUS_LOCUS2950632</name>
</gene>
<reference evidence="1" key="1">
    <citation type="submission" date="2023-05" db="EMBL/GenBank/DDBJ databases">
        <authorList>
            <person name="Stuckert A."/>
        </authorList>
    </citation>
    <scope>NUCLEOTIDE SEQUENCE</scope>
</reference>